<name>A0A2N3IJ10_9BACT</name>
<sequence>MKICQKLAWAFCGIFLVIRLQAQDSLHLLPYFEWSGGLRYAYAFTNNWAVQRLPDETIRYEKQERNNFGIALQSRLMASNVLHFLQILPENRRWRVGDVFISELQIGFCRKQIEQESKLILGYHFGIGVGASYQVNNLNAVGFYLVPLKFSNDGVSPAISGSWVGLRWANPKIWIEMGLESRDLSFLGYLVPATLNPRQYFGQVVWQKKWGLRTEWAYNNFKDKIYGGTYENFFLAILLFYGKFF</sequence>
<dbReference type="RefSeq" id="WP_101357962.1">
    <property type="nucleotide sequence ID" value="NZ_NKXO01000008.1"/>
</dbReference>
<gene>
    <name evidence="2" type="ORF">Rain11_0701</name>
</gene>
<feature type="chain" id="PRO_5014904312" description="DUF2490 domain-containing protein" evidence="1">
    <location>
        <begin position="23"/>
        <end position="245"/>
    </location>
</feature>
<keyword evidence="3" id="KW-1185">Reference proteome</keyword>
<dbReference type="Proteomes" id="UP000233387">
    <property type="component" value="Unassembled WGS sequence"/>
</dbReference>
<evidence type="ECO:0000256" key="1">
    <source>
        <dbReference type="SAM" id="SignalP"/>
    </source>
</evidence>
<reference evidence="2 3" key="1">
    <citation type="submission" date="2017-06" db="EMBL/GenBank/DDBJ databases">
        <title>Raineya orbicola gen. nov., sp. nov. a slightly thermophilic bacterium of the phylum Bacteroidetes and the description of Raineyaceae fam. nov.</title>
        <authorList>
            <person name="Albuquerque L."/>
            <person name="Polonia A.R.M."/>
            <person name="Barroso C."/>
            <person name="Froufe H.J.C."/>
            <person name="Lage O."/>
            <person name="Lobo-Da-Cunha A."/>
            <person name="Egas C."/>
            <person name="Da Costa M.S."/>
        </authorList>
    </citation>
    <scope>NUCLEOTIDE SEQUENCE [LARGE SCALE GENOMIC DNA]</scope>
    <source>
        <strain evidence="2 3">SPSPC-11</strain>
    </source>
</reference>
<comment type="caution">
    <text evidence="2">The sequence shown here is derived from an EMBL/GenBank/DDBJ whole genome shotgun (WGS) entry which is preliminary data.</text>
</comment>
<evidence type="ECO:0008006" key="4">
    <source>
        <dbReference type="Google" id="ProtNLM"/>
    </source>
</evidence>
<feature type="signal peptide" evidence="1">
    <location>
        <begin position="1"/>
        <end position="22"/>
    </location>
</feature>
<accession>A0A2N3IJ10</accession>
<organism evidence="2 3">
    <name type="scientific">Raineya orbicola</name>
    <dbReference type="NCBI Taxonomy" id="2016530"/>
    <lineage>
        <taxon>Bacteria</taxon>
        <taxon>Pseudomonadati</taxon>
        <taxon>Bacteroidota</taxon>
        <taxon>Cytophagia</taxon>
        <taxon>Cytophagales</taxon>
        <taxon>Raineyaceae</taxon>
        <taxon>Raineya</taxon>
    </lineage>
</organism>
<protein>
    <recommendedName>
        <fullName evidence="4">DUF2490 domain-containing protein</fullName>
    </recommendedName>
</protein>
<proteinExistence type="predicted"/>
<keyword evidence="1" id="KW-0732">Signal</keyword>
<dbReference type="AlphaFoldDB" id="A0A2N3IJ10"/>
<evidence type="ECO:0000313" key="2">
    <source>
        <dbReference type="EMBL" id="PKQ70322.1"/>
    </source>
</evidence>
<evidence type="ECO:0000313" key="3">
    <source>
        <dbReference type="Proteomes" id="UP000233387"/>
    </source>
</evidence>
<dbReference type="EMBL" id="NKXO01000008">
    <property type="protein sequence ID" value="PKQ70322.1"/>
    <property type="molecule type" value="Genomic_DNA"/>
</dbReference>